<feature type="domain" description="ABC transmembrane type-1" evidence="9">
    <location>
        <begin position="21"/>
        <end position="304"/>
    </location>
</feature>
<dbReference type="GO" id="GO:0140359">
    <property type="term" value="F:ABC-type transporter activity"/>
    <property type="evidence" value="ECO:0007669"/>
    <property type="project" value="InterPro"/>
</dbReference>
<dbReference type="Gene3D" id="1.20.1560.10">
    <property type="entry name" value="ABC transporter type 1, transmembrane domain"/>
    <property type="match status" value="1"/>
</dbReference>
<gene>
    <name evidence="10" type="ORF">ATL42_0574</name>
</gene>
<feature type="transmembrane region" description="Helical" evidence="7">
    <location>
        <begin position="276"/>
        <end position="300"/>
    </location>
</feature>
<dbReference type="PANTHER" id="PTHR24221">
    <property type="entry name" value="ATP-BINDING CASSETTE SUB-FAMILY B"/>
    <property type="match status" value="1"/>
</dbReference>
<feature type="transmembrane region" description="Helical" evidence="7">
    <location>
        <begin position="136"/>
        <end position="156"/>
    </location>
</feature>
<dbReference type="Gene3D" id="3.40.50.300">
    <property type="entry name" value="P-loop containing nucleotide triphosphate hydrolases"/>
    <property type="match status" value="1"/>
</dbReference>
<dbReference type="GO" id="GO:0034040">
    <property type="term" value="F:ATPase-coupled lipid transmembrane transporter activity"/>
    <property type="evidence" value="ECO:0007669"/>
    <property type="project" value="TreeGrafter"/>
</dbReference>
<evidence type="ECO:0000256" key="5">
    <source>
        <dbReference type="ARBA" id="ARBA00022989"/>
    </source>
</evidence>
<reference evidence="10 11" key="1">
    <citation type="submission" date="2017-10" db="EMBL/GenBank/DDBJ databases">
        <title>Sequencing the genomes of 1000 actinobacteria strains.</title>
        <authorList>
            <person name="Klenk H.-P."/>
        </authorList>
    </citation>
    <scope>NUCLEOTIDE SEQUENCE [LARGE SCALE GENOMIC DNA]</scope>
    <source>
        <strain evidence="10 11">DSM 18966</strain>
    </source>
</reference>
<keyword evidence="2 7" id="KW-0812">Transmembrane</keyword>
<dbReference type="GO" id="GO:0005886">
    <property type="term" value="C:plasma membrane"/>
    <property type="evidence" value="ECO:0007669"/>
    <property type="project" value="UniProtKB-SubCell"/>
</dbReference>
<dbReference type="EMBL" id="PDJG01000001">
    <property type="protein sequence ID" value="PFG32728.1"/>
    <property type="molecule type" value="Genomic_DNA"/>
</dbReference>
<organism evidence="10 11">
    <name type="scientific">Sanguibacter antarcticus</name>
    <dbReference type="NCBI Taxonomy" id="372484"/>
    <lineage>
        <taxon>Bacteria</taxon>
        <taxon>Bacillati</taxon>
        <taxon>Actinomycetota</taxon>
        <taxon>Actinomycetes</taxon>
        <taxon>Micrococcales</taxon>
        <taxon>Sanguibacteraceae</taxon>
        <taxon>Sanguibacter</taxon>
    </lineage>
</organism>
<dbReference type="Proteomes" id="UP000225548">
    <property type="component" value="Unassembled WGS sequence"/>
</dbReference>
<evidence type="ECO:0000259" key="9">
    <source>
        <dbReference type="PROSITE" id="PS50929"/>
    </source>
</evidence>
<dbReference type="InterPro" id="IPR011527">
    <property type="entry name" value="ABC1_TM_dom"/>
</dbReference>
<dbReference type="Pfam" id="PF00664">
    <property type="entry name" value="ABC_membrane"/>
    <property type="match status" value="1"/>
</dbReference>
<dbReference type="PROSITE" id="PS50893">
    <property type="entry name" value="ABC_TRANSPORTER_2"/>
    <property type="match status" value="1"/>
</dbReference>
<accession>A0A2A9E1A8</accession>
<comment type="subcellular location">
    <subcellularLocation>
        <location evidence="1">Cell membrane</location>
        <topology evidence="1">Multi-pass membrane protein</topology>
    </subcellularLocation>
</comment>
<dbReference type="GO" id="GO:0005524">
    <property type="term" value="F:ATP binding"/>
    <property type="evidence" value="ECO:0007669"/>
    <property type="project" value="UniProtKB-KW"/>
</dbReference>
<dbReference type="OrthoDB" id="3237158at2"/>
<dbReference type="InterPro" id="IPR027417">
    <property type="entry name" value="P-loop_NTPase"/>
</dbReference>
<dbReference type="NCBIfam" id="TIGR02868">
    <property type="entry name" value="CydC"/>
    <property type="match status" value="1"/>
</dbReference>
<feature type="transmembrane region" description="Helical" evidence="7">
    <location>
        <begin position="162"/>
        <end position="181"/>
    </location>
</feature>
<dbReference type="InterPro" id="IPR014223">
    <property type="entry name" value="ABC_CydC/D"/>
</dbReference>
<keyword evidence="6 7" id="KW-0472">Membrane</keyword>
<dbReference type="SUPFAM" id="SSF90123">
    <property type="entry name" value="ABC transporter transmembrane region"/>
    <property type="match status" value="1"/>
</dbReference>
<dbReference type="PROSITE" id="PS50929">
    <property type="entry name" value="ABC_TM1F"/>
    <property type="match status" value="1"/>
</dbReference>
<evidence type="ECO:0000313" key="11">
    <source>
        <dbReference type="Proteomes" id="UP000225548"/>
    </source>
</evidence>
<dbReference type="SMART" id="SM00382">
    <property type="entry name" value="AAA"/>
    <property type="match status" value="1"/>
</dbReference>
<dbReference type="GO" id="GO:0034775">
    <property type="term" value="P:glutathione transmembrane transport"/>
    <property type="evidence" value="ECO:0007669"/>
    <property type="project" value="InterPro"/>
</dbReference>
<comment type="caution">
    <text evidence="10">The sequence shown here is derived from an EMBL/GenBank/DDBJ whole genome shotgun (WGS) entry which is preliminary data.</text>
</comment>
<name>A0A2A9E1A8_9MICO</name>
<evidence type="ECO:0000256" key="2">
    <source>
        <dbReference type="ARBA" id="ARBA00022692"/>
    </source>
</evidence>
<dbReference type="RefSeq" id="WP_098454053.1">
    <property type="nucleotide sequence ID" value="NZ_PDJG01000001.1"/>
</dbReference>
<dbReference type="AlphaFoldDB" id="A0A2A9E1A8"/>
<evidence type="ECO:0000256" key="4">
    <source>
        <dbReference type="ARBA" id="ARBA00022840"/>
    </source>
</evidence>
<proteinExistence type="predicted"/>
<protein>
    <submittedName>
        <fullName evidence="10">ATP-binding cassette subfamily C protein CydC</fullName>
    </submittedName>
</protein>
<dbReference type="InterPro" id="IPR003439">
    <property type="entry name" value="ABC_transporter-like_ATP-bd"/>
</dbReference>
<evidence type="ECO:0000313" key="10">
    <source>
        <dbReference type="EMBL" id="PFG32728.1"/>
    </source>
</evidence>
<evidence type="ECO:0000256" key="3">
    <source>
        <dbReference type="ARBA" id="ARBA00022741"/>
    </source>
</evidence>
<feature type="transmembrane region" description="Helical" evidence="7">
    <location>
        <begin position="247"/>
        <end position="270"/>
    </location>
</feature>
<dbReference type="GO" id="GO:0016887">
    <property type="term" value="F:ATP hydrolysis activity"/>
    <property type="evidence" value="ECO:0007669"/>
    <property type="project" value="InterPro"/>
</dbReference>
<dbReference type="GO" id="GO:0045454">
    <property type="term" value="P:cell redox homeostasis"/>
    <property type="evidence" value="ECO:0007669"/>
    <property type="project" value="InterPro"/>
</dbReference>
<dbReference type="InterPro" id="IPR003593">
    <property type="entry name" value="AAA+_ATPase"/>
</dbReference>
<keyword evidence="5 7" id="KW-1133">Transmembrane helix</keyword>
<sequence>MRRDPLWRAVALLGVSKRRAAGAVLLGVLALGSAIALAAVSAWLIARASQMPPVLTLSVATVAVRFFGISRGVLRYLERLASHTIALSGMSTLRTRIYESLSVGRLESVASLRRGDLLARVGADVDSVGDVVVRGLFPSAVAAVLAVASTVLVGALHPGAALALAACLVLAGVVAPWFAAVGARTTEVDGSAARSDMAALAQEIVDDASVLTVSGHLDERLASLHTADQRLAASTDRGARTSGAASALGTFAVGAAVLGALLLAVPAVAAGTLAPVALAVVVLTPLAAFEAVQALPAAAIQISRSRQAAIRVLALLDSAGTPSALQAASAPETDPGGTVEHHPSEGHLVASGLVCGWPDRAPVVSGLDLEVRPGRAVAIVGPSGTGKTTVLMTLAGLLPPVAGELVLDGCDVGTLPRPTVAATVVLTTEDAHVFDTSVLENLRVARGSTTEDEAAAALALAGLEAWFTALPDGLHTQLGPDARTVSGGERRRLLVARALCSAAPLLLVDEPAEHLDPTTADTLVTDLLALRDRPDARGLIIATHRLSALRTVDEVIFFETGGILARGTHDALLETCTAYREAVEAEATPELVEAPPTPVQHPTTT</sequence>
<evidence type="ECO:0000256" key="1">
    <source>
        <dbReference type="ARBA" id="ARBA00004651"/>
    </source>
</evidence>
<evidence type="ECO:0000256" key="7">
    <source>
        <dbReference type="SAM" id="Phobius"/>
    </source>
</evidence>
<keyword evidence="3" id="KW-0547">Nucleotide-binding</keyword>
<dbReference type="Pfam" id="PF00005">
    <property type="entry name" value="ABC_tran"/>
    <property type="match status" value="1"/>
</dbReference>
<keyword evidence="11" id="KW-1185">Reference proteome</keyword>
<feature type="domain" description="ABC transporter" evidence="8">
    <location>
        <begin position="348"/>
        <end position="585"/>
    </location>
</feature>
<evidence type="ECO:0000259" key="8">
    <source>
        <dbReference type="PROSITE" id="PS50893"/>
    </source>
</evidence>
<dbReference type="SUPFAM" id="SSF52540">
    <property type="entry name" value="P-loop containing nucleoside triphosphate hydrolases"/>
    <property type="match status" value="1"/>
</dbReference>
<dbReference type="InterPro" id="IPR036640">
    <property type="entry name" value="ABC1_TM_sf"/>
</dbReference>
<dbReference type="PROSITE" id="PS00211">
    <property type="entry name" value="ABC_TRANSPORTER_1"/>
    <property type="match status" value="1"/>
</dbReference>
<dbReference type="InterPro" id="IPR039421">
    <property type="entry name" value="Type_1_exporter"/>
</dbReference>
<dbReference type="InterPro" id="IPR017871">
    <property type="entry name" value="ABC_transporter-like_CS"/>
</dbReference>
<dbReference type="PANTHER" id="PTHR24221:SF653">
    <property type="entry name" value="TRANSPORT ATP-BINDING PROTEIN CYDC"/>
    <property type="match status" value="1"/>
</dbReference>
<keyword evidence="4 10" id="KW-0067">ATP-binding</keyword>
<evidence type="ECO:0000256" key="6">
    <source>
        <dbReference type="ARBA" id="ARBA00023136"/>
    </source>
</evidence>